<dbReference type="HOGENOM" id="CLU_033465_3_2_1"/>
<evidence type="ECO:0000313" key="7">
    <source>
        <dbReference type="Proteomes" id="UP000054466"/>
    </source>
</evidence>
<proteinExistence type="predicted"/>
<keyword evidence="4 5" id="KW-0472">Membrane</keyword>
<evidence type="ECO:0000256" key="4">
    <source>
        <dbReference type="ARBA" id="ARBA00023136"/>
    </source>
</evidence>
<feature type="transmembrane region" description="Helical" evidence="5">
    <location>
        <begin position="108"/>
        <end position="133"/>
    </location>
</feature>
<dbReference type="OrthoDB" id="3358017at2759"/>
<reference evidence="6 7" key="1">
    <citation type="submission" date="2015-01" db="EMBL/GenBank/DDBJ databases">
        <title>The Genome Sequence of Cladophialophora immunda CBS83496.</title>
        <authorList>
            <consortium name="The Broad Institute Genomics Platform"/>
            <person name="Cuomo C."/>
            <person name="de Hoog S."/>
            <person name="Gorbushina A."/>
            <person name="Stielow B."/>
            <person name="Teixiera M."/>
            <person name="Abouelleil A."/>
            <person name="Chapman S.B."/>
            <person name="Priest M."/>
            <person name="Young S.K."/>
            <person name="Wortman J."/>
            <person name="Nusbaum C."/>
            <person name="Birren B."/>
        </authorList>
    </citation>
    <scope>NUCLEOTIDE SEQUENCE [LARGE SCALE GENOMIC DNA]</scope>
    <source>
        <strain evidence="6 7">CBS 83496</strain>
    </source>
</reference>
<evidence type="ECO:0000256" key="3">
    <source>
        <dbReference type="ARBA" id="ARBA00022989"/>
    </source>
</evidence>
<dbReference type="AlphaFoldDB" id="A0A0D2CTH9"/>
<feature type="transmembrane region" description="Helical" evidence="5">
    <location>
        <begin position="153"/>
        <end position="175"/>
    </location>
</feature>
<keyword evidence="3 5" id="KW-1133">Transmembrane helix</keyword>
<protein>
    <submittedName>
        <fullName evidence="6">Uncharacterized protein</fullName>
    </submittedName>
</protein>
<feature type="transmembrane region" description="Helical" evidence="5">
    <location>
        <begin position="187"/>
        <end position="207"/>
    </location>
</feature>
<evidence type="ECO:0000256" key="2">
    <source>
        <dbReference type="ARBA" id="ARBA00022692"/>
    </source>
</evidence>
<keyword evidence="7" id="KW-1185">Reference proteome</keyword>
<gene>
    <name evidence="6" type="ORF">PV07_06702</name>
</gene>
<feature type="transmembrane region" description="Helical" evidence="5">
    <location>
        <begin position="71"/>
        <end position="88"/>
    </location>
</feature>
<feature type="transmembrane region" description="Helical" evidence="5">
    <location>
        <begin position="228"/>
        <end position="248"/>
    </location>
</feature>
<evidence type="ECO:0000256" key="5">
    <source>
        <dbReference type="SAM" id="Phobius"/>
    </source>
</evidence>
<feature type="transmembrane region" description="Helical" evidence="5">
    <location>
        <begin position="268"/>
        <end position="292"/>
    </location>
</feature>
<dbReference type="STRING" id="569365.A0A0D2CTH9"/>
<dbReference type="EMBL" id="KN847043">
    <property type="protein sequence ID" value="KIW26914.1"/>
    <property type="molecule type" value="Genomic_DNA"/>
</dbReference>
<dbReference type="RefSeq" id="XP_016247130.1">
    <property type="nucleotide sequence ID" value="XM_016393711.1"/>
</dbReference>
<dbReference type="Pfam" id="PF04479">
    <property type="entry name" value="RTA1"/>
    <property type="match status" value="1"/>
</dbReference>
<keyword evidence="2 5" id="KW-0812">Transmembrane</keyword>
<feature type="transmembrane region" description="Helical" evidence="5">
    <location>
        <begin position="45"/>
        <end position="64"/>
    </location>
</feature>
<dbReference type="Proteomes" id="UP000054466">
    <property type="component" value="Unassembled WGS sequence"/>
</dbReference>
<dbReference type="GO" id="GO:0016020">
    <property type="term" value="C:membrane"/>
    <property type="evidence" value="ECO:0007669"/>
    <property type="project" value="UniProtKB-SubCell"/>
</dbReference>
<evidence type="ECO:0000256" key="1">
    <source>
        <dbReference type="ARBA" id="ARBA00004141"/>
    </source>
</evidence>
<organism evidence="6 7">
    <name type="scientific">Cladophialophora immunda</name>
    <dbReference type="NCBI Taxonomy" id="569365"/>
    <lineage>
        <taxon>Eukaryota</taxon>
        <taxon>Fungi</taxon>
        <taxon>Dikarya</taxon>
        <taxon>Ascomycota</taxon>
        <taxon>Pezizomycotina</taxon>
        <taxon>Eurotiomycetes</taxon>
        <taxon>Chaetothyriomycetidae</taxon>
        <taxon>Chaetothyriales</taxon>
        <taxon>Herpotrichiellaceae</taxon>
        <taxon>Cladophialophora</taxon>
    </lineage>
</organism>
<dbReference type="VEuPathDB" id="FungiDB:PV07_06702"/>
<dbReference type="PANTHER" id="PTHR31465:SF28">
    <property type="entry name" value="DOMAIN PROTEIN, PUTATIVE-RELATED"/>
    <property type="match status" value="1"/>
</dbReference>
<name>A0A0D2CTH9_9EURO</name>
<dbReference type="InterPro" id="IPR007568">
    <property type="entry name" value="RTA1"/>
</dbReference>
<evidence type="ECO:0000313" key="6">
    <source>
        <dbReference type="EMBL" id="KIW26914.1"/>
    </source>
</evidence>
<dbReference type="PANTHER" id="PTHR31465">
    <property type="entry name" value="PROTEIN RTA1-RELATED"/>
    <property type="match status" value="1"/>
</dbReference>
<comment type="subcellular location">
    <subcellularLocation>
        <location evidence="1">Membrane</location>
        <topology evidence="1">Multi-pass membrane protein</topology>
    </subcellularLocation>
</comment>
<accession>A0A0D2CTH9</accession>
<dbReference type="GeneID" id="27345896"/>
<sequence>MDALGQSIPHILLLASRSVNGSEPGDKSPQEFAKEGRYDYVPSFAAAVVFLVLYGVALLINLGMMFWHRSWFWWSMNFAVAMEFVGYLTRAISIKNLDSKSVFIVQTVMILVAPAVMAAACYQSFGRVVMWVVPPRFQSARHLWVPARRITPVFVGSDVFSFFVQVIGGAMVAGANTKSHANTGKDVVLVGLGLQLASFGFFVFATLRLNVLLRTTLRDVSLPKERNWQLFLTVINVANILILIRTLLRFIEFALGTTNYLIDHEWFFYAFDSALMFLVVMLFIVVHPGHYLPYLGIRRREQQFSRNTDKGPFAKLSRGHMTMELS</sequence>